<evidence type="ECO:0000313" key="10">
    <source>
        <dbReference type="Proteomes" id="UP001153620"/>
    </source>
</evidence>
<keyword evidence="4" id="KW-0479">Metal-binding</keyword>
<dbReference type="AlphaFoldDB" id="A0A9N9RQ72"/>
<keyword evidence="3 6" id="KW-0561">Oxygen transport</keyword>
<keyword evidence="1 6" id="KW-0813">Transport</keyword>
<dbReference type="InterPro" id="IPR000971">
    <property type="entry name" value="Globin"/>
</dbReference>
<dbReference type="PANTHER" id="PTHR47217">
    <property type="entry name" value="GLOBIN-LIKE PROTEIN"/>
    <property type="match status" value="1"/>
</dbReference>
<feature type="domain" description="Globin" evidence="8">
    <location>
        <begin position="19"/>
        <end position="163"/>
    </location>
</feature>
<name>A0A9N9RQ72_9DIPT</name>
<dbReference type="InterPro" id="IPR044399">
    <property type="entry name" value="Mb-like_M"/>
</dbReference>
<evidence type="ECO:0000256" key="2">
    <source>
        <dbReference type="ARBA" id="ARBA00022617"/>
    </source>
</evidence>
<evidence type="ECO:0000256" key="7">
    <source>
        <dbReference type="SAM" id="SignalP"/>
    </source>
</evidence>
<dbReference type="GO" id="GO:0020037">
    <property type="term" value="F:heme binding"/>
    <property type="evidence" value="ECO:0007669"/>
    <property type="project" value="InterPro"/>
</dbReference>
<keyword evidence="2 6" id="KW-0349">Heme</keyword>
<dbReference type="GO" id="GO:0046872">
    <property type="term" value="F:metal ion binding"/>
    <property type="evidence" value="ECO:0007669"/>
    <property type="project" value="UniProtKB-KW"/>
</dbReference>
<evidence type="ECO:0000256" key="4">
    <source>
        <dbReference type="ARBA" id="ARBA00022723"/>
    </source>
</evidence>
<dbReference type="CDD" id="cd01040">
    <property type="entry name" value="Mb-like"/>
    <property type="match status" value="1"/>
</dbReference>
<dbReference type="PROSITE" id="PS01033">
    <property type="entry name" value="GLOBIN"/>
    <property type="match status" value="1"/>
</dbReference>
<dbReference type="PRINTS" id="PR00611">
    <property type="entry name" value="ERYTHCRUORIN"/>
</dbReference>
<dbReference type="GO" id="GO:0019825">
    <property type="term" value="F:oxygen binding"/>
    <property type="evidence" value="ECO:0007669"/>
    <property type="project" value="InterPro"/>
</dbReference>
<proteinExistence type="inferred from homology"/>
<feature type="signal peptide" evidence="7">
    <location>
        <begin position="1"/>
        <end position="20"/>
    </location>
</feature>
<keyword evidence="5" id="KW-0408">Iron</keyword>
<dbReference type="InterPro" id="IPR009050">
    <property type="entry name" value="Globin-like_sf"/>
</dbReference>
<feature type="chain" id="PRO_5040494623" description="Globin domain-containing protein" evidence="7">
    <location>
        <begin position="21"/>
        <end position="167"/>
    </location>
</feature>
<dbReference type="GO" id="GO:0005576">
    <property type="term" value="C:extracellular region"/>
    <property type="evidence" value="ECO:0007669"/>
    <property type="project" value="InterPro"/>
</dbReference>
<dbReference type="PANTHER" id="PTHR47217:SF1">
    <property type="entry name" value="GLOBIN-LIKE PROTEIN"/>
    <property type="match status" value="1"/>
</dbReference>
<reference evidence="9" key="2">
    <citation type="submission" date="2022-10" db="EMBL/GenBank/DDBJ databases">
        <authorList>
            <consortium name="ENA_rothamsted_submissions"/>
            <consortium name="culmorum"/>
            <person name="King R."/>
        </authorList>
    </citation>
    <scope>NUCLEOTIDE SEQUENCE</scope>
</reference>
<keyword evidence="10" id="KW-1185">Reference proteome</keyword>
<dbReference type="Pfam" id="PF00042">
    <property type="entry name" value="Globin"/>
    <property type="match status" value="1"/>
</dbReference>
<keyword evidence="7" id="KW-0732">Signal</keyword>
<evidence type="ECO:0000256" key="6">
    <source>
        <dbReference type="RuleBase" id="RU000356"/>
    </source>
</evidence>
<reference evidence="9" key="1">
    <citation type="submission" date="2022-01" db="EMBL/GenBank/DDBJ databases">
        <authorList>
            <person name="King R."/>
        </authorList>
    </citation>
    <scope>NUCLEOTIDE SEQUENCE</scope>
</reference>
<dbReference type="GO" id="GO:0005833">
    <property type="term" value="C:hemoglobin complex"/>
    <property type="evidence" value="ECO:0007669"/>
    <property type="project" value="InterPro"/>
</dbReference>
<dbReference type="EMBL" id="OU895877">
    <property type="protein sequence ID" value="CAG9801285.1"/>
    <property type="molecule type" value="Genomic_DNA"/>
</dbReference>
<dbReference type="Proteomes" id="UP001153620">
    <property type="component" value="Chromosome 1"/>
</dbReference>
<dbReference type="OrthoDB" id="436496at2759"/>
<sequence length="167" mass="18381">MKLFIFTLCIVAATCDLAQFVEDQTEIIRASWNQVKHNEVDILYSIFAANPDIQARFPQFAGKDLKTLKSSSSFASHAGRIVGFFSKITELNPNDSGVSAAKTLINEVAASHKGRGVSKAQFNAFRVSLTAYLADHVTWNENVAQAWEKGLDNVYLVLFSAFDGSPM</sequence>
<evidence type="ECO:0000259" key="8">
    <source>
        <dbReference type="PROSITE" id="PS01033"/>
    </source>
</evidence>
<evidence type="ECO:0000256" key="5">
    <source>
        <dbReference type="ARBA" id="ARBA00023004"/>
    </source>
</evidence>
<dbReference type="Gene3D" id="1.10.490.10">
    <property type="entry name" value="Globins"/>
    <property type="match status" value="1"/>
</dbReference>
<comment type="similarity">
    <text evidence="6">Belongs to the globin family.</text>
</comment>
<accession>A0A9N9RQ72</accession>
<dbReference type="SUPFAM" id="SSF46458">
    <property type="entry name" value="Globin-like"/>
    <property type="match status" value="1"/>
</dbReference>
<dbReference type="InterPro" id="IPR002336">
    <property type="entry name" value="Erythrocruorin"/>
</dbReference>
<dbReference type="GO" id="GO:0005344">
    <property type="term" value="F:oxygen carrier activity"/>
    <property type="evidence" value="ECO:0007669"/>
    <property type="project" value="UniProtKB-KW"/>
</dbReference>
<dbReference type="InterPro" id="IPR012292">
    <property type="entry name" value="Globin/Proto"/>
</dbReference>
<evidence type="ECO:0000256" key="1">
    <source>
        <dbReference type="ARBA" id="ARBA00022448"/>
    </source>
</evidence>
<organism evidence="9 10">
    <name type="scientific">Chironomus riparius</name>
    <dbReference type="NCBI Taxonomy" id="315576"/>
    <lineage>
        <taxon>Eukaryota</taxon>
        <taxon>Metazoa</taxon>
        <taxon>Ecdysozoa</taxon>
        <taxon>Arthropoda</taxon>
        <taxon>Hexapoda</taxon>
        <taxon>Insecta</taxon>
        <taxon>Pterygota</taxon>
        <taxon>Neoptera</taxon>
        <taxon>Endopterygota</taxon>
        <taxon>Diptera</taxon>
        <taxon>Nematocera</taxon>
        <taxon>Chironomoidea</taxon>
        <taxon>Chironomidae</taxon>
        <taxon>Chironominae</taxon>
        <taxon>Chironomus</taxon>
    </lineage>
</organism>
<evidence type="ECO:0000313" key="9">
    <source>
        <dbReference type="EMBL" id="CAG9801285.1"/>
    </source>
</evidence>
<gene>
    <name evidence="9" type="ORF">CHIRRI_LOCUS4216</name>
</gene>
<evidence type="ECO:0000256" key="3">
    <source>
        <dbReference type="ARBA" id="ARBA00022621"/>
    </source>
</evidence>
<protein>
    <recommendedName>
        <fullName evidence="8">Globin domain-containing protein</fullName>
    </recommendedName>
</protein>